<proteinExistence type="predicted"/>
<dbReference type="Gene3D" id="1.25.40.10">
    <property type="entry name" value="Tetratricopeptide repeat domain"/>
    <property type="match status" value="1"/>
</dbReference>
<dbReference type="SUPFAM" id="SSF48452">
    <property type="entry name" value="TPR-like"/>
    <property type="match status" value="1"/>
</dbReference>
<dbReference type="Gene3D" id="3.40.50.300">
    <property type="entry name" value="P-loop containing nucleotide triphosphate hydrolases"/>
    <property type="match status" value="1"/>
</dbReference>
<dbReference type="PRINTS" id="PR00381">
    <property type="entry name" value="KINESINLIGHT"/>
</dbReference>
<protein>
    <submittedName>
        <fullName evidence="2">Kinesin light chain Short=KLC</fullName>
    </submittedName>
</protein>
<dbReference type="InterPro" id="IPR011990">
    <property type="entry name" value="TPR-like_helical_dom_sf"/>
</dbReference>
<dbReference type="EMBL" id="CAOJ01016421">
    <property type="protein sequence ID" value="CCO36791.1"/>
    <property type="molecule type" value="Genomic_DNA"/>
</dbReference>
<gene>
    <name evidence="2" type="ORF">BN14_10935</name>
</gene>
<dbReference type="Pfam" id="PF00931">
    <property type="entry name" value="NB-ARC"/>
    <property type="match status" value="1"/>
</dbReference>
<name>M5CBG2_THACB</name>
<feature type="domain" description="NB-ARC" evidence="1">
    <location>
        <begin position="133"/>
        <end position="273"/>
    </location>
</feature>
<organism evidence="2 3">
    <name type="scientific">Thanatephorus cucumeris (strain AG1-IB / isolate 7/3/14)</name>
    <name type="common">Lettuce bottom rot fungus</name>
    <name type="synonym">Rhizoctonia solani</name>
    <dbReference type="NCBI Taxonomy" id="1108050"/>
    <lineage>
        <taxon>Eukaryota</taxon>
        <taxon>Fungi</taxon>
        <taxon>Dikarya</taxon>
        <taxon>Basidiomycota</taxon>
        <taxon>Agaricomycotina</taxon>
        <taxon>Agaricomycetes</taxon>
        <taxon>Cantharellales</taxon>
        <taxon>Ceratobasidiaceae</taxon>
        <taxon>Rhizoctonia</taxon>
        <taxon>Rhizoctonia solani AG-1</taxon>
    </lineage>
</organism>
<dbReference type="GO" id="GO:0043531">
    <property type="term" value="F:ADP binding"/>
    <property type="evidence" value="ECO:0007669"/>
    <property type="project" value="InterPro"/>
</dbReference>
<dbReference type="InterPro" id="IPR002182">
    <property type="entry name" value="NB-ARC"/>
</dbReference>
<dbReference type="SUPFAM" id="SSF52540">
    <property type="entry name" value="P-loop containing nucleoside triphosphate hydrolases"/>
    <property type="match status" value="1"/>
</dbReference>
<dbReference type="PANTHER" id="PTHR46082">
    <property type="entry name" value="ATP/GTP-BINDING PROTEIN-RELATED"/>
    <property type="match status" value="1"/>
</dbReference>
<dbReference type="InterPro" id="IPR027417">
    <property type="entry name" value="P-loop_NTPase"/>
</dbReference>
<accession>M5CBG2</accession>
<evidence type="ECO:0000259" key="1">
    <source>
        <dbReference type="Pfam" id="PF00931"/>
    </source>
</evidence>
<evidence type="ECO:0000313" key="2">
    <source>
        <dbReference type="EMBL" id="CCO36791.1"/>
    </source>
</evidence>
<reference evidence="2 3" key="1">
    <citation type="journal article" date="2013" name="J. Biotechnol.">
        <title>Establishment and interpretation of the genome sequence of the phytopathogenic fungus Rhizoctonia solani AG1-IB isolate 7/3/14.</title>
        <authorList>
            <person name="Wibberg D.W."/>
            <person name="Jelonek L.J."/>
            <person name="Rupp O.R."/>
            <person name="Hennig M.H."/>
            <person name="Eikmeyer F.E."/>
            <person name="Goesmann A.G."/>
            <person name="Hartmann A.H."/>
            <person name="Borriss R.B."/>
            <person name="Grosch R.G."/>
            <person name="Puehler A.P."/>
            <person name="Schlueter A.S."/>
        </authorList>
    </citation>
    <scope>NUCLEOTIDE SEQUENCE [LARGE SCALE GENOMIC DNA]</scope>
    <source>
        <strain evidence="3">AG1-IB / isolate 7/3/14</strain>
    </source>
</reference>
<dbReference type="Pfam" id="PF13424">
    <property type="entry name" value="TPR_12"/>
    <property type="match status" value="1"/>
</dbReference>
<dbReference type="HOGENOM" id="CLU_000288_125_8_1"/>
<dbReference type="Proteomes" id="UP000012065">
    <property type="component" value="Unassembled WGS sequence"/>
</dbReference>
<comment type="caution">
    <text evidence="2">The sequence shown here is derived from an EMBL/GenBank/DDBJ whole genome shotgun (WGS) entry which is preliminary data.</text>
</comment>
<sequence length="666" mass="74012">MKGIAEDAEKVAEVMARRFSSANGVYYRLSVDQGMQSVDADRWDQRDEVAEHTRAYMRMSVVMQAIDKAAESIKLRKQSLSTSQIDGVVQVNIPHVSDFGTTTMIRSCPTPSPFFTGHKSELRRTESCIVRRDAGQNVCVVYGLGGSGKTQMVLKVIEITRSKWEEVVYIDASTQQSIHNELKDVAIVKRVGDTHQSALQWLESNRIPWLLVYDNADDSSVPMRDYIPRCSHGSVIITTRLPGMASLARGPSSECRLSSMEPEDALTLLLKCARRLDIDVSSEELGDAKALVQELDYFALAVVHAGSFIGHSPHMSVTEYRSLLHNQQQKALEAYSNLASAVKVDDYPHTVYTAWAMCYNAISLPAQELLCLMAYLHHTGITVDIFRRAATTIMSYKPKLPTTPSEDTALEKLRTLLGPLITSDQVWDGLQFTQIIGEVVSRSLVEYDRMNQAYRMHQLVQSWVRGAAPYGADLGAECARTLLSVSASSCADESLESIMFRMSLILHVDKVVPEPPTKMGVNHAVELYNVYAAKGQWKKAEGLLICVQEARKRTLGEEHADTLGSMNNLANAYSSLGQFEDARALHAQVLDTRKRVLGSDHPDTLKNMNNLANAYSDLGQYEDARPLHAQALDTQKRVLGSDHPDILSSMNNLAIAYFDLATIRIH</sequence>
<dbReference type="PANTHER" id="PTHR46082:SF6">
    <property type="entry name" value="AAA+ ATPASE DOMAIN-CONTAINING PROTEIN-RELATED"/>
    <property type="match status" value="1"/>
</dbReference>
<dbReference type="InterPro" id="IPR053137">
    <property type="entry name" value="NLR-like"/>
</dbReference>
<dbReference type="AlphaFoldDB" id="M5CBG2"/>
<evidence type="ECO:0000313" key="3">
    <source>
        <dbReference type="Proteomes" id="UP000012065"/>
    </source>
</evidence>